<protein>
    <submittedName>
        <fullName evidence="1">Uncharacterized protein</fullName>
    </submittedName>
</protein>
<gene>
    <name evidence="1" type="ORF">AVDCRST_MAG95-1025</name>
</gene>
<name>A0A6J4HRS2_9BACT</name>
<reference evidence="1" key="1">
    <citation type="submission" date="2020-02" db="EMBL/GenBank/DDBJ databases">
        <authorList>
            <person name="Meier V. D."/>
        </authorList>
    </citation>
    <scope>NUCLEOTIDE SEQUENCE</scope>
    <source>
        <strain evidence="1">AVDCRST_MAG95</strain>
    </source>
</reference>
<organism evidence="1">
    <name type="scientific">uncultured Adhaeribacter sp</name>
    <dbReference type="NCBI Taxonomy" id="448109"/>
    <lineage>
        <taxon>Bacteria</taxon>
        <taxon>Pseudomonadati</taxon>
        <taxon>Bacteroidota</taxon>
        <taxon>Cytophagia</taxon>
        <taxon>Cytophagales</taxon>
        <taxon>Hymenobacteraceae</taxon>
        <taxon>Adhaeribacter</taxon>
        <taxon>environmental samples</taxon>
    </lineage>
</organism>
<dbReference type="EMBL" id="CADCTJ010000325">
    <property type="protein sequence ID" value="CAA9231956.1"/>
    <property type="molecule type" value="Genomic_DNA"/>
</dbReference>
<evidence type="ECO:0000313" key="1">
    <source>
        <dbReference type="EMBL" id="CAA9231956.1"/>
    </source>
</evidence>
<accession>A0A6J4HRS2</accession>
<sequence length="86" mass="9558">MNPAEAITHLGAKTSKIPVGISYKIIEHFSAGLYTSPNKAIEELVANSYDALANRVDVHIPDIIEKDSIIYVVDNRAYYDKLPKQV</sequence>
<proteinExistence type="predicted"/>
<dbReference type="SUPFAM" id="SSF55874">
    <property type="entry name" value="ATPase domain of HSP90 chaperone/DNA topoisomerase II/histidine kinase"/>
    <property type="match status" value="1"/>
</dbReference>
<dbReference type="AlphaFoldDB" id="A0A6J4HRS2"/>
<dbReference type="Gene3D" id="3.30.565.10">
    <property type="entry name" value="Histidine kinase-like ATPase, C-terminal domain"/>
    <property type="match status" value="1"/>
</dbReference>
<dbReference type="InterPro" id="IPR036890">
    <property type="entry name" value="HATPase_C_sf"/>
</dbReference>